<feature type="compositionally biased region" description="Acidic residues" evidence="4">
    <location>
        <begin position="891"/>
        <end position="929"/>
    </location>
</feature>
<dbReference type="EMBL" id="JAXLQG010000009">
    <property type="protein sequence ID" value="KAK5535766.1"/>
    <property type="molecule type" value="Genomic_DNA"/>
</dbReference>
<dbReference type="FunFam" id="3.40.50.10810:FF:000053">
    <property type="entry name" value="SNF2 family helicase/ATPase, putative"/>
    <property type="match status" value="1"/>
</dbReference>
<feature type="region of interest" description="Disordered" evidence="4">
    <location>
        <begin position="861"/>
        <end position="934"/>
    </location>
</feature>
<feature type="compositionally biased region" description="Acidic residues" evidence="4">
    <location>
        <begin position="422"/>
        <end position="440"/>
    </location>
</feature>
<proteinExistence type="predicted"/>
<dbReference type="CDD" id="cd18793">
    <property type="entry name" value="SF2_C_SNF"/>
    <property type="match status" value="1"/>
</dbReference>
<comment type="caution">
    <text evidence="7">The sequence shown here is derived from an EMBL/GenBank/DDBJ whole genome shotgun (WGS) entry which is preliminary data.</text>
</comment>
<keyword evidence="8" id="KW-1185">Reference proteome</keyword>
<evidence type="ECO:0000259" key="6">
    <source>
        <dbReference type="PROSITE" id="PS51194"/>
    </source>
</evidence>
<dbReference type="InterPro" id="IPR000330">
    <property type="entry name" value="SNF2_N"/>
</dbReference>
<dbReference type="PROSITE" id="PS51194">
    <property type="entry name" value="HELICASE_CTER"/>
    <property type="match status" value="1"/>
</dbReference>
<feature type="compositionally biased region" description="Polar residues" evidence="4">
    <location>
        <begin position="1130"/>
        <end position="1147"/>
    </location>
</feature>
<dbReference type="InterPro" id="IPR038718">
    <property type="entry name" value="SNF2-like_sf"/>
</dbReference>
<feature type="compositionally biased region" description="Basic and acidic residues" evidence="4">
    <location>
        <begin position="402"/>
        <end position="415"/>
    </location>
</feature>
<protein>
    <submittedName>
        <fullName evidence="7">Uncharacterized protein</fullName>
    </submittedName>
</protein>
<feature type="region of interest" description="Disordered" evidence="4">
    <location>
        <begin position="385"/>
        <end position="445"/>
    </location>
</feature>
<dbReference type="GO" id="GO:0005634">
    <property type="term" value="C:nucleus"/>
    <property type="evidence" value="ECO:0007669"/>
    <property type="project" value="TreeGrafter"/>
</dbReference>
<dbReference type="PANTHER" id="PTHR45626:SF14">
    <property type="entry name" value="ATP-DEPENDENT DNA HELICASE (EUROFUNG)"/>
    <property type="match status" value="1"/>
</dbReference>
<evidence type="ECO:0000313" key="8">
    <source>
        <dbReference type="Proteomes" id="UP001345827"/>
    </source>
</evidence>
<evidence type="ECO:0000259" key="5">
    <source>
        <dbReference type="PROSITE" id="PS51192"/>
    </source>
</evidence>
<dbReference type="SUPFAM" id="SSF52540">
    <property type="entry name" value="P-loop containing nucleoside triphosphate hydrolases"/>
    <property type="match status" value="2"/>
</dbReference>
<dbReference type="Proteomes" id="UP001345827">
    <property type="component" value="Unassembled WGS sequence"/>
</dbReference>
<dbReference type="GO" id="GO:0008094">
    <property type="term" value="F:ATP-dependent activity, acting on DNA"/>
    <property type="evidence" value="ECO:0007669"/>
    <property type="project" value="TreeGrafter"/>
</dbReference>
<keyword evidence="2" id="KW-0378">Hydrolase</keyword>
<evidence type="ECO:0000256" key="4">
    <source>
        <dbReference type="SAM" id="MobiDB-lite"/>
    </source>
</evidence>
<feature type="compositionally biased region" description="Polar residues" evidence="4">
    <location>
        <begin position="212"/>
        <end position="228"/>
    </location>
</feature>
<feature type="compositionally biased region" description="Polar residues" evidence="4">
    <location>
        <begin position="39"/>
        <end position="54"/>
    </location>
</feature>
<feature type="compositionally biased region" description="Basic and acidic residues" evidence="4">
    <location>
        <begin position="1157"/>
        <end position="1187"/>
    </location>
</feature>
<dbReference type="SMART" id="SM00490">
    <property type="entry name" value="HELICc"/>
    <property type="match status" value="1"/>
</dbReference>
<dbReference type="PANTHER" id="PTHR45626">
    <property type="entry name" value="TRANSCRIPTION TERMINATION FACTOR 2-RELATED"/>
    <property type="match status" value="1"/>
</dbReference>
<name>A0AAV9Q5Q2_9PEZI</name>
<dbReference type="InterPro" id="IPR001650">
    <property type="entry name" value="Helicase_C-like"/>
</dbReference>
<dbReference type="InterPro" id="IPR049730">
    <property type="entry name" value="SNF2/RAD54-like_C"/>
</dbReference>
<feature type="region of interest" description="Disordered" evidence="4">
    <location>
        <begin position="73"/>
        <end position="97"/>
    </location>
</feature>
<sequence length="1187" mass="132469">MTSREESPLQGLTLQELLKRSVTTTPPAQAASERRTRNHLSISQPNAQSHTSSLSPFVYSDCSGCPANTDSAHPVSPLGPATSLAGPRYSPEPLPQPLPRAYTPRFVFGSHPAHVEPGAAINPVQFFNFTYPSDMVREQVPPRNPLSPSMGNTAPPANSQEKDKQTNTTRPHQLYPNLPNPSLEQPQFGKPTALGASPQPYSRTQPLVRPTANVSAPRQASGSQSDKYSNLFVASKKPAQRPELHKPHGVANPLQAFRDINNGSSQSTTSRPRPSDDELFEIPKPANFPQQRNTASYQARSSVDDVYEIPKPANVATWQPKPFAPPTFSSQQSANPYFTSQNVVDGIGFTTNRTLWQEEQYAAVDPSTYMDSGKANENIKALLEGAFEDEEDKPQTRRRKKQLETKLDELSDKLKGMSVTADEADKEAQEEEDEEEEDDGTVPGLKVKLLPHQIEGVSWMCDKETGIKKTRGVHPRGGILADDMGLGKTIQSIALILTNPRPSPEELEKTKRKLPEGIGKGTLVVAPLALIKQWEGEMKDRIEKDHALNICVHHGPGRTKNYKDLRKYDVVITTYQTLSSEHAGSEGNLKVGCFGVHWYRIILDEAHSIKNRNAKATKAACALNAEYRWCLTGTPMQNNLDELQSLIHFLRIKPYDDLNQWRESITKPMNSGRGGLALRRLQVYLKAFMKRRTKDILKQQDATKDGKSGKAKKGPGFKIVERTVEKVEAEFTEQERKFYERLESRTDRSLEMMMAGNKMSYASALVLLMRLRQACNHPKLTGSDLSTENDGASGSQTPSRRKASVEDDMDSIANMLGGLSVESKRCDVCQMELSKQEAQDGAIRCAECEADLEEQNVQLERKSKAKKEKRVKKERQAIGKQRKEARRVIQDSDDEDDDPVTPADDDDDDEDESSNLDDDEEESTSDEGIEAPGIMQSTKIRRLMGLLRADAHQHKYIVFSFFTSMLDLIEPFLRQNRIRFVRYDGKMRNDAREASLHSLRTDPSTRVLLCSLRAGSLGLNLTAASRVVILEPFWNPFVEEQAIDRVHRLNQTVDVKVYKLTVKGTVEERILALQEKKRELANAAIEGRKGAMKLTLQDMLKLFGRDAEREEPVDVQNIGRARGGLLESSVPRTGGSTSVAQSVSTFNAGSGAGGGSGRDRERMRERERTSDGTKKVHKDHEIYGRRW</sequence>
<dbReference type="InterPro" id="IPR014001">
    <property type="entry name" value="Helicase_ATP-bd"/>
</dbReference>
<feature type="compositionally biased region" description="Polar residues" evidence="4">
    <location>
        <begin position="146"/>
        <end position="159"/>
    </location>
</feature>
<feature type="region of interest" description="Disordered" evidence="4">
    <location>
        <begin position="779"/>
        <end position="807"/>
    </location>
</feature>
<feature type="compositionally biased region" description="Polar residues" evidence="4">
    <location>
        <begin position="783"/>
        <end position="798"/>
    </location>
</feature>
<dbReference type="GO" id="GO:0006281">
    <property type="term" value="P:DNA repair"/>
    <property type="evidence" value="ECO:0007669"/>
    <property type="project" value="TreeGrafter"/>
</dbReference>
<feature type="domain" description="Helicase ATP-binding" evidence="5">
    <location>
        <begin position="469"/>
        <end position="653"/>
    </location>
</feature>
<dbReference type="Pfam" id="PF00271">
    <property type="entry name" value="Helicase_C"/>
    <property type="match status" value="1"/>
</dbReference>
<evidence type="ECO:0000313" key="7">
    <source>
        <dbReference type="EMBL" id="KAK5535766.1"/>
    </source>
</evidence>
<gene>
    <name evidence="7" type="ORF">LTR25_005668</name>
</gene>
<feature type="region of interest" description="Disordered" evidence="4">
    <location>
        <begin position="1125"/>
        <end position="1187"/>
    </location>
</feature>
<evidence type="ECO:0000256" key="3">
    <source>
        <dbReference type="ARBA" id="ARBA00022840"/>
    </source>
</evidence>
<feature type="compositionally biased region" description="Polar residues" evidence="4">
    <location>
        <begin position="288"/>
        <end position="300"/>
    </location>
</feature>
<feature type="region of interest" description="Disordered" evidence="4">
    <location>
        <begin position="1"/>
        <end position="54"/>
    </location>
</feature>
<accession>A0AAV9Q5Q2</accession>
<reference evidence="7 8" key="1">
    <citation type="submission" date="2023-06" db="EMBL/GenBank/DDBJ databases">
        <title>Black Yeasts Isolated from many extreme environments.</title>
        <authorList>
            <person name="Coleine C."/>
            <person name="Stajich J.E."/>
            <person name="Selbmann L."/>
        </authorList>
    </citation>
    <scope>NUCLEOTIDE SEQUENCE [LARGE SCALE GENOMIC DNA]</scope>
    <source>
        <strain evidence="7 8">CCFEE 5887</strain>
    </source>
</reference>
<dbReference type="SMART" id="SM00487">
    <property type="entry name" value="DEXDc"/>
    <property type="match status" value="1"/>
</dbReference>
<feature type="region of interest" description="Disordered" evidence="4">
    <location>
        <begin position="258"/>
        <end position="300"/>
    </location>
</feature>
<feature type="domain" description="Helicase C-terminal" evidence="6">
    <location>
        <begin position="939"/>
        <end position="1100"/>
    </location>
</feature>
<evidence type="ECO:0000256" key="2">
    <source>
        <dbReference type="ARBA" id="ARBA00022801"/>
    </source>
</evidence>
<keyword evidence="3" id="KW-0067">ATP-binding</keyword>
<dbReference type="GO" id="GO:0016787">
    <property type="term" value="F:hydrolase activity"/>
    <property type="evidence" value="ECO:0007669"/>
    <property type="project" value="UniProtKB-KW"/>
</dbReference>
<dbReference type="Gene3D" id="3.40.50.300">
    <property type="entry name" value="P-loop containing nucleotide triphosphate hydrolases"/>
    <property type="match status" value="1"/>
</dbReference>
<evidence type="ECO:0000256" key="1">
    <source>
        <dbReference type="ARBA" id="ARBA00022741"/>
    </source>
</evidence>
<dbReference type="AlphaFoldDB" id="A0AAV9Q5Q2"/>
<feature type="region of interest" description="Disordered" evidence="4">
    <location>
        <begin position="137"/>
        <end position="228"/>
    </location>
</feature>
<dbReference type="InterPro" id="IPR027417">
    <property type="entry name" value="P-loop_NTPase"/>
</dbReference>
<dbReference type="InterPro" id="IPR050628">
    <property type="entry name" value="SNF2_RAD54_helicase_TF"/>
</dbReference>
<organism evidence="7 8">
    <name type="scientific">Vermiconidia calcicola</name>
    <dbReference type="NCBI Taxonomy" id="1690605"/>
    <lineage>
        <taxon>Eukaryota</taxon>
        <taxon>Fungi</taxon>
        <taxon>Dikarya</taxon>
        <taxon>Ascomycota</taxon>
        <taxon>Pezizomycotina</taxon>
        <taxon>Dothideomycetes</taxon>
        <taxon>Dothideomycetidae</taxon>
        <taxon>Mycosphaerellales</taxon>
        <taxon>Extremaceae</taxon>
        <taxon>Vermiconidia</taxon>
    </lineage>
</organism>
<dbReference type="Gene3D" id="3.40.50.10810">
    <property type="entry name" value="Tandem AAA-ATPase domain"/>
    <property type="match status" value="1"/>
</dbReference>
<dbReference type="PROSITE" id="PS51192">
    <property type="entry name" value="HELICASE_ATP_BIND_1"/>
    <property type="match status" value="1"/>
</dbReference>
<keyword evidence="1" id="KW-0547">Nucleotide-binding</keyword>
<dbReference type="CDD" id="cd18008">
    <property type="entry name" value="DEXDc_SHPRH-like"/>
    <property type="match status" value="1"/>
</dbReference>
<feature type="compositionally biased region" description="Basic residues" evidence="4">
    <location>
        <begin position="863"/>
        <end position="873"/>
    </location>
</feature>
<dbReference type="Pfam" id="PF00176">
    <property type="entry name" value="SNF2-rel_dom"/>
    <property type="match status" value="1"/>
</dbReference>
<dbReference type="GO" id="GO:0005524">
    <property type="term" value="F:ATP binding"/>
    <property type="evidence" value="ECO:0007669"/>
    <property type="project" value="UniProtKB-KW"/>
</dbReference>